<sequence>MTLILERLSPCFIDPIAQIQNKLFRVPGDDTPFLVDRSRCTQLFVLNERTGGTRRIYAVSNALVQELGDLVRQCCIIPIRSATGAVSLIQINLLSSDGFSKAKRELMESDHDVYTTTRLKDSYVFTKNTETNILPVTEDEYTNVLELVFADSIVDSKDHPIFKKYCISSTHDLERDLKNEEKEYDEKVTKKPSRQYDDILNIDINLDNINDIL</sequence>
<evidence type="ECO:0000313" key="2">
    <source>
        <dbReference type="Proteomes" id="UP000594034"/>
    </source>
</evidence>
<dbReference type="Proteomes" id="UP000594034">
    <property type="component" value="Chromosome"/>
</dbReference>
<accession>A0A5J6WVL1</accession>
<evidence type="ECO:0000313" key="1">
    <source>
        <dbReference type="EMBL" id="QFI55186.1"/>
    </source>
</evidence>
<organism evidence="1 2">
    <name type="scientific">Aeromonas simiae</name>
    <dbReference type="NCBI Taxonomy" id="218936"/>
    <lineage>
        <taxon>Bacteria</taxon>
        <taxon>Pseudomonadati</taxon>
        <taxon>Pseudomonadota</taxon>
        <taxon>Gammaproteobacteria</taxon>
        <taxon>Aeromonadales</taxon>
        <taxon>Aeromonadaceae</taxon>
        <taxon>Aeromonas</taxon>
    </lineage>
</organism>
<dbReference type="AlphaFoldDB" id="A0A5J6WVL1"/>
<protein>
    <submittedName>
        <fullName evidence="1">Uncharacterized protein</fullName>
    </submittedName>
</protein>
<name>A0A5J6WVL1_9GAMM</name>
<dbReference type="EMBL" id="CP040449">
    <property type="protein sequence ID" value="QFI55186.1"/>
    <property type="molecule type" value="Genomic_DNA"/>
</dbReference>
<proteinExistence type="predicted"/>
<reference evidence="1 2" key="1">
    <citation type="submission" date="2019-05" db="EMBL/GenBank/DDBJ databases">
        <title>OXA-830, a novel chromosomally encoded expanded-spectrum class D beta-lactamase in Aeromonas simiae.</title>
        <authorList>
            <person name="Zhou W."/>
            <person name="Chen Q."/>
        </authorList>
    </citation>
    <scope>NUCLEOTIDE SEQUENCE [LARGE SCALE GENOMIC DNA]</scope>
    <source>
        <strain evidence="1 2">A6</strain>
    </source>
</reference>
<keyword evidence="2" id="KW-1185">Reference proteome</keyword>
<dbReference type="KEGG" id="asim:FE240_11125"/>
<gene>
    <name evidence="1" type="ORF">FE240_11125</name>
</gene>
<dbReference type="RefSeq" id="WP_139428053.1">
    <property type="nucleotide sequence ID" value="NZ_CP040449.1"/>
</dbReference>